<evidence type="ECO:0000313" key="1">
    <source>
        <dbReference type="EMBL" id="EIM72212.1"/>
    </source>
</evidence>
<dbReference type="EMBL" id="AJXZ01000057">
    <property type="protein sequence ID" value="EIM72212.1"/>
    <property type="molecule type" value="Genomic_DNA"/>
</dbReference>
<evidence type="ECO:0000313" key="2">
    <source>
        <dbReference type="Proteomes" id="UP000004622"/>
    </source>
</evidence>
<accession>I5BRL0</accession>
<comment type="caution">
    <text evidence="1">The sequence shown here is derived from an EMBL/GenBank/DDBJ whole genome shotgun (WGS) entry which is preliminary data.</text>
</comment>
<organism evidence="1 2">
    <name type="scientific">Nitratireductor aquibiodomus RA22</name>
    <dbReference type="NCBI Taxonomy" id="1189611"/>
    <lineage>
        <taxon>Bacteria</taxon>
        <taxon>Pseudomonadati</taxon>
        <taxon>Pseudomonadota</taxon>
        <taxon>Alphaproteobacteria</taxon>
        <taxon>Hyphomicrobiales</taxon>
        <taxon>Phyllobacteriaceae</taxon>
        <taxon>Nitratireductor</taxon>
    </lineage>
</organism>
<dbReference type="Proteomes" id="UP000004622">
    <property type="component" value="Unassembled WGS sequence"/>
</dbReference>
<dbReference type="PATRIC" id="fig|1189611.3.peg.4135"/>
<name>I5BRL0_9HYPH</name>
<dbReference type="OrthoDB" id="9182324at2"/>
<reference evidence="1 2" key="1">
    <citation type="journal article" date="2012" name="J. Bacteriol.">
        <title>Genome Sequence of Nitratireductor aquibiodomus Strain RA22.</title>
        <authorList>
            <person name="Singh A."/>
            <person name="Jangir P.K."/>
            <person name="Kumari C."/>
            <person name="Sharma R."/>
        </authorList>
    </citation>
    <scope>NUCLEOTIDE SEQUENCE [LARGE SCALE GENOMIC DNA]</scope>
    <source>
        <strain evidence="1 2">RA22</strain>
    </source>
</reference>
<dbReference type="RefSeq" id="WP_007010334.1">
    <property type="nucleotide sequence ID" value="NZ_AJXZ01000057.1"/>
</dbReference>
<protein>
    <submittedName>
        <fullName evidence="1">Uncharacterized protein</fullName>
    </submittedName>
</protein>
<gene>
    <name evidence="1" type="ORF">A33O_20570</name>
</gene>
<sequence>MIDFANAATADIAKYQVPVVLNADNILADGHVIEALIWESVSYGKAELDKVPDDKRGIYAFAVCRPNAILPPHGYILYIGIAGRDSDRA</sequence>
<dbReference type="AlphaFoldDB" id="I5BRL0"/>
<proteinExistence type="predicted"/>